<protein>
    <recommendedName>
        <fullName evidence="1">protein-tyrosine-phosphatase</fullName>
        <ecNumber evidence="1">3.1.3.48</ecNumber>
    </recommendedName>
</protein>
<dbReference type="InterPro" id="IPR050438">
    <property type="entry name" value="LMW_PTPase"/>
</dbReference>
<dbReference type="PANTHER" id="PTHR11717:SF7">
    <property type="entry name" value="LOW MOLECULAR WEIGHT PHOSPHOTYROSINE PROTEIN PHOSPHATASE"/>
    <property type="match status" value="1"/>
</dbReference>
<feature type="domain" description="Phosphotyrosine protein phosphatase I" evidence="2">
    <location>
        <begin position="13"/>
        <end position="159"/>
    </location>
</feature>
<sequence length="168" mass="18795">MTFTGRTAPLIRPSVLFVCTANRIRSPLAAALFRNYLIREGLPSQRWRVNSAGTWVQDNLPCPDEVIRAGIARGFDLRKHRSQNLNEGLISSHNLILVMERGHKESLQHVFPDLAGRVYLLSEMSNGNEEIKDPPTLTPADLQNLLDQMSGLLHKGLPRILLLARGNP</sequence>
<dbReference type="PANTHER" id="PTHR11717">
    <property type="entry name" value="LOW MOLECULAR WEIGHT PROTEIN TYROSINE PHOSPHATASE"/>
    <property type="match status" value="1"/>
</dbReference>
<evidence type="ECO:0000256" key="1">
    <source>
        <dbReference type="ARBA" id="ARBA00013064"/>
    </source>
</evidence>
<dbReference type="AlphaFoldDB" id="A0A7C4Q2T9"/>
<comment type="caution">
    <text evidence="3">The sequence shown here is derived from an EMBL/GenBank/DDBJ whole genome shotgun (WGS) entry which is preliminary data.</text>
</comment>
<organism evidence="3">
    <name type="scientific">Bellilinea caldifistulae</name>
    <dbReference type="NCBI Taxonomy" id="360411"/>
    <lineage>
        <taxon>Bacteria</taxon>
        <taxon>Bacillati</taxon>
        <taxon>Chloroflexota</taxon>
        <taxon>Anaerolineae</taxon>
        <taxon>Anaerolineales</taxon>
        <taxon>Anaerolineaceae</taxon>
        <taxon>Bellilinea</taxon>
    </lineage>
</organism>
<dbReference type="Gene3D" id="3.40.50.2300">
    <property type="match status" value="1"/>
</dbReference>
<dbReference type="InterPro" id="IPR023485">
    <property type="entry name" value="Ptyr_pPase"/>
</dbReference>
<evidence type="ECO:0000259" key="2">
    <source>
        <dbReference type="SMART" id="SM00226"/>
    </source>
</evidence>
<dbReference type="EC" id="3.1.3.48" evidence="1"/>
<accession>A0A7C4Q2T9</accession>
<reference evidence="3" key="1">
    <citation type="journal article" date="2020" name="mSystems">
        <title>Genome- and Community-Level Interaction Insights into Carbon Utilization and Element Cycling Functions of Hydrothermarchaeota in Hydrothermal Sediment.</title>
        <authorList>
            <person name="Zhou Z."/>
            <person name="Liu Y."/>
            <person name="Xu W."/>
            <person name="Pan J."/>
            <person name="Luo Z.H."/>
            <person name="Li M."/>
        </authorList>
    </citation>
    <scope>NUCLEOTIDE SEQUENCE [LARGE SCALE GENOMIC DNA]</scope>
    <source>
        <strain evidence="3">SpSt-556</strain>
    </source>
</reference>
<dbReference type="GO" id="GO:0004725">
    <property type="term" value="F:protein tyrosine phosphatase activity"/>
    <property type="evidence" value="ECO:0007669"/>
    <property type="project" value="UniProtKB-EC"/>
</dbReference>
<name>A0A7C4Q2T9_9CHLR</name>
<evidence type="ECO:0000313" key="3">
    <source>
        <dbReference type="EMBL" id="HGS86930.1"/>
    </source>
</evidence>
<dbReference type="SMART" id="SM00226">
    <property type="entry name" value="LMWPc"/>
    <property type="match status" value="1"/>
</dbReference>
<dbReference type="EMBL" id="DSXR01000051">
    <property type="protein sequence ID" value="HGS86930.1"/>
    <property type="molecule type" value="Genomic_DNA"/>
</dbReference>
<dbReference type="SUPFAM" id="SSF52788">
    <property type="entry name" value="Phosphotyrosine protein phosphatases I"/>
    <property type="match status" value="1"/>
</dbReference>
<dbReference type="Pfam" id="PF01451">
    <property type="entry name" value="LMWPc"/>
    <property type="match status" value="1"/>
</dbReference>
<dbReference type="InterPro" id="IPR036196">
    <property type="entry name" value="Ptyr_pPase_sf"/>
</dbReference>
<proteinExistence type="predicted"/>
<gene>
    <name evidence="3" type="ORF">ENT17_04855</name>
</gene>